<feature type="transmembrane region" description="Helical" evidence="1">
    <location>
        <begin position="55"/>
        <end position="76"/>
    </location>
</feature>
<dbReference type="Proteomes" id="UP000478740">
    <property type="component" value="Unassembled WGS sequence"/>
</dbReference>
<feature type="transmembrane region" description="Helical" evidence="1">
    <location>
        <begin position="102"/>
        <end position="129"/>
    </location>
</feature>
<dbReference type="EMBL" id="WMII01000009">
    <property type="protein sequence ID" value="MTH64852.1"/>
    <property type="molecule type" value="Genomic_DNA"/>
</dbReference>
<reference evidence="2 3" key="1">
    <citation type="submission" date="2019-11" db="EMBL/GenBank/DDBJ databases">
        <authorList>
            <person name="Dong K."/>
        </authorList>
    </citation>
    <scope>NUCLEOTIDE SEQUENCE [LARGE SCALE GENOMIC DNA]</scope>
    <source>
        <strain evidence="2 3">DK608</strain>
    </source>
</reference>
<protein>
    <submittedName>
        <fullName evidence="2">Uncharacterized protein</fullName>
    </submittedName>
</protein>
<evidence type="ECO:0000313" key="2">
    <source>
        <dbReference type="EMBL" id="MTH64852.1"/>
    </source>
</evidence>
<keyword evidence="1" id="KW-0812">Transmembrane</keyword>
<gene>
    <name evidence="2" type="ORF">GL284_11305</name>
</gene>
<evidence type="ECO:0000313" key="3">
    <source>
        <dbReference type="Proteomes" id="UP000478740"/>
    </source>
</evidence>
<keyword evidence="3" id="KW-1185">Reference proteome</keyword>
<evidence type="ECO:0000256" key="1">
    <source>
        <dbReference type="SAM" id="Phobius"/>
    </source>
</evidence>
<dbReference type="AlphaFoldDB" id="A0A6L6J0C4"/>
<proteinExistence type="predicted"/>
<dbReference type="RefSeq" id="WP_155044734.1">
    <property type="nucleotide sequence ID" value="NZ_WMIH01000009.1"/>
</dbReference>
<accession>A0A6L6J0C4</accession>
<organism evidence="2 3">
    <name type="scientific">Paracoccus shanxieyensis</name>
    <dbReference type="NCBI Taxonomy" id="2675752"/>
    <lineage>
        <taxon>Bacteria</taxon>
        <taxon>Pseudomonadati</taxon>
        <taxon>Pseudomonadota</taxon>
        <taxon>Alphaproteobacteria</taxon>
        <taxon>Rhodobacterales</taxon>
        <taxon>Paracoccaceae</taxon>
        <taxon>Paracoccus</taxon>
    </lineage>
</organism>
<feature type="transmembrane region" description="Helical" evidence="1">
    <location>
        <begin position="20"/>
        <end position="43"/>
    </location>
</feature>
<comment type="caution">
    <text evidence="2">The sequence shown here is derived from an EMBL/GenBank/DDBJ whole genome shotgun (WGS) entry which is preliminary data.</text>
</comment>
<keyword evidence="1" id="KW-0472">Membrane</keyword>
<sequence>MPDISAREDQEEFRDESASLWRIALSPTVWAFHFLLCYGGGAVWCAKFGSSQGVLFLRLSVLGLTVLALAIILWQARRSIQQWHPGTRGDTSLHQPESRHRFLGHAALLLSIISGIGVVYVALPALFIASCQ</sequence>
<name>A0A6L6J0C4_9RHOB</name>
<keyword evidence="1" id="KW-1133">Transmembrane helix</keyword>